<dbReference type="AlphaFoldDB" id="D7MK85"/>
<gene>
    <name evidence="2" type="ORF">ARALYDRAFT_916595</name>
</gene>
<reference evidence="3" key="1">
    <citation type="journal article" date="2011" name="Nat. Genet.">
        <title>The Arabidopsis lyrata genome sequence and the basis of rapid genome size change.</title>
        <authorList>
            <person name="Hu T.T."/>
            <person name="Pattyn P."/>
            <person name="Bakker E.G."/>
            <person name="Cao J."/>
            <person name="Cheng J.-F."/>
            <person name="Clark R.M."/>
            <person name="Fahlgren N."/>
            <person name="Fawcett J.A."/>
            <person name="Grimwood J."/>
            <person name="Gundlach H."/>
            <person name="Haberer G."/>
            <person name="Hollister J.D."/>
            <person name="Ossowski S."/>
            <person name="Ottilar R.P."/>
            <person name="Salamov A.A."/>
            <person name="Schneeberger K."/>
            <person name="Spannagl M."/>
            <person name="Wang X."/>
            <person name="Yang L."/>
            <person name="Nasrallah M.E."/>
            <person name="Bergelson J."/>
            <person name="Carrington J.C."/>
            <person name="Gaut B.S."/>
            <person name="Schmutz J."/>
            <person name="Mayer K.F.X."/>
            <person name="Van de Peer Y."/>
            <person name="Grigoriev I.V."/>
            <person name="Nordborg M."/>
            <person name="Weigel D."/>
            <person name="Guo Y.-L."/>
        </authorList>
    </citation>
    <scope>NUCLEOTIDE SEQUENCE [LARGE SCALE GENOMIC DNA]</scope>
    <source>
        <strain evidence="3">cv. MN47</strain>
    </source>
</reference>
<sequence>MAAAQPNIASLTIMSDSQVLISLITSKESTMELKWILHDITLLSLTFTSISFVFIPRTENVLADSLAKSALVAMSNSSSNGV</sequence>
<dbReference type="Proteomes" id="UP000008694">
    <property type="component" value="Unassembled WGS sequence"/>
</dbReference>
<dbReference type="PANTHER" id="PTHR47074:SF49">
    <property type="entry name" value="POLYNUCLEOTIDYL TRANSFERASE, RIBONUCLEASE H-LIKE SUPERFAMILY PROTEIN"/>
    <property type="match status" value="1"/>
</dbReference>
<dbReference type="PANTHER" id="PTHR47074">
    <property type="entry name" value="BNAC02G40300D PROTEIN"/>
    <property type="match status" value="1"/>
</dbReference>
<dbReference type="GO" id="GO:0004523">
    <property type="term" value="F:RNA-DNA hybrid ribonuclease activity"/>
    <property type="evidence" value="ECO:0007669"/>
    <property type="project" value="InterPro"/>
</dbReference>
<dbReference type="InterPro" id="IPR012337">
    <property type="entry name" value="RNaseH-like_sf"/>
</dbReference>
<accession>D7MK85</accession>
<dbReference type="InterPro" id="IPR036397">
    <property type="entry name" value="RNaseH_sf"/>
</dbReference>
<dbReference type="InterPro" id="IPR044730">
    <property type="entry name" value="RNase_H-like_dom_plant"/>
</dbReference>
<evidence type="ECO:0000259" key="1">
    <source>
        <dbReference type="Pfam" id="PF13456"/>
    </source>
</evidence>
<dbReference type="eggNOG" id="KOG1075">
    <property type="taxonomic scope" value="Eukaryota"/>
</dbReference>
<dbReference type="Gene3D" id="3.30.420.10">
    <property type="entry name" value="Ribonuclease H-like superfamily/Ribonuclease H"/>
    <property type="match status" value="1"/>
</dbReference>
<protein>
    <recommendedName>
        <fullName evidence="1">RNase H type-1 domain-containing protein</fullName>
    </recommendedName>
</protein>
<dbReference type="Pfam" id="PF13456">
    <property type="entry name" value="RVT_3"/>
    <property type="match status" value="1"/>
</dbReference>
<dbReference type="GO" id="GO:0003676">
    <property type="term" value="F:nucleic acid binding"/>
    <property type="evidence" value="ECO:0007669"/>
    <property type="project" value="InterPro"/>
</dbReference>
<name>D7MK85_ARALL</name>
<dbReference type="SUPFAM" id="SSF53098">
    <property type="entry name" value="Ribonuclease H-like"/>
    <property type="match status" value="1"/>
</dbReference>
<evidence type="ECO:0000313" key="2">
    <source>
        <dbReference type="EMBL" id="EFH45086.1"/>
    </source>
</evidence>
<feature type="domain" description="RNase H type-1" evidence="1">
    <location>
        <begin position="3"/>
        <end position="70"/>
    </location>
</feature>
<keyword evidence="3" id="KW-1185">Reference proteome</keyword>
<dbReference type="Gramene" id="scaffold_704337.1">
    <property type="protein sequence ID" value="scaffold_704337.1"/>
    <property type="gene ID" value="scaffold_704337.1"/>
</dbReference>
<dbReference type="HOGENOM" id="CLU_000680_5_4_1"/>
<dbReference type="InterPro" id="IPR002156">
    <property type="entry name" value="RNaseH_domain"/>
</dbReference>
<evidence type="ECO:0000313" key="3">
    <source>
        <dbReference type="Proteomes" id="UP000008694"/>
    </source>
</evidence>
<proteinExistence type="predicted"/>
<organism evidence="3">
    <name type="scientific">Arabidopsis lyrata subsp. lyrata</name>
    <name type="common">Lyre-leaved rock-cress</name>
    <dbReference type="NCBI Taxonomy" id="81972"/>
    <lineage>
        <taxon>Eukaryota</taxon>
        <taxon>Viridiplantae</taxon>
        <taxon>Streptophyta</taxon>
        <taxon>Embryophyta</taxon>
        <taxon>Tracheophyta</taxon>
        <taxon>Spermatophyta</taxon>
        <taxon>Magnoliopsida</taxon>
        <taxon>eudicotyledons</taxon>
        <taxon>Gunneridae</taxon>
        <taxon>Pentapetalae</taxon>
        <taxon>rosids</taxon>
        <taxon>malvids</taxon>
        <taxon>Brassicales</taxon>
        <taxon>Brassicaceae</taxon>
        <taxon>Camelineae</taxon>
        <taxon>Arabidopsis</taxon>
    </lineage>
</organism>
<dbReference type="CDD" id="cd06222">
    <property type="entry name" value="RNase_H_like"/>
    <property type="match status" value="1"/>
</dbReference>
<dbReference type="EMBL" id="GL348719">
    <property type="protein sequence ID" value="EFH45086.1"/>
    <property type="molecule type" value="Genomic_DNA"/>
</dbReference>
<dbReference type="InterPro" id="IPR052929">
    <property type="entry name" value="RNase_H-like_EbsB-rel"/>
</dbReference>